<keyword evidence="1" id="KW-0175">Coiled coil</keyword>
<accession>A0A2H9TCC3</accession>
<comment type="caution">
    <text evidence="2">The sequence shown here is derived from an EMBL/GenBank/DDBJ whole genome shotgun (WGS) entry which is preliminary data.</text>
</comment>
<dbReference type="AlphaFoldDB" id="A0A2H9TCC3"/>
<name>A0A2H9TCC3_9ZZZZ</name>
<feature type="coiled-coil region" evidence="1">
    <location>
        <begin position="307"/>
        <end position="376"/>
    </location>
</feature>
<sequence>MNFVCLLMIITMSQWCFSAVDEIILEFSVCKNAKSLTINGLQNLSIKAGLSENYSESQEAYTKDGFFHGSFTGLIIEISSDTALPEVSGEKCSFLNELAYILRKTSTYLRASVNLINGVAYVVEIELSEPNKLWRKPRLMQVDYDPSAVDYDPSVVVPVYEKKNYQFYTSVMFQQLLACVVLMTGEELLHEEFSIYFNDMNYDVEKNSGGHNMRQKDMFKYREISKMAFTSYFSEINYFNDIVLQKLELFPLLSLEIKYEENGYSQMKIHFDIENLDFSLPRQETIVWLDRERETLRKSYSALWKKNRNLCRRYRKEQSENQRYKENMLDFLGGVLGKKIQSDECSDMISDLRTELEKIMAQLIVLKEENNCLNKSVQSFKQYNAFLLKCREDISSLVVTEKNSCLPIKRGPLESVFNSMNGMKCEFREQACLSPLLNEQNLGYSVTGYGKPISNFNKTDGKSDAL</sequence>
<evidence type="ECO:0000256" key="1">
    <source>
        <dbReference type="SAM" id="Coils"/>
    </source>
</evidence>
<dbReference type="EMBL" id="NSIT01000003">
    <property type="protein sequence ID" value="PJE80900.1"/>
    <property type="molecule type" value="Genomic_DNA"/>
</dbReference>
<organism evidence="2">
    <name type="scientific">invertebrate metagenome</name>
    <dbReference type="NCBI Taxonomy" id="1711999"/>
    <lineage>
        <taxon>unclassified sequences</taxon>
        <taxon>metagenomes</taxon>
        <taxon>organismal metagenomes</taxon>
    </lineage>
</organism>
<proteinExistence type="predicted"/>
<evidence type="ECO:0000313" key="2">
    <source>
        <dbReference type="EMBL" id="PJE80900.1"/>
    </source>
</evidence>
<protein>
    <submittedName>
        <fullName evidence="2">Uncharacterized protein</fullName>
    </submittedName>
</protein>
<gene>
    <name evidence="2" type="ORF">CI610_00148</name>
</gene>
<reference evidence="2" key="1">
    <citation type="journal article" date="2017" name="Appl. Environ. Microbiol.">
        <title>Molecular characterization of an Endozoicomonas-like organism causing infection in king scallop Pecten maximus L.</title>
        <authorList>
            <person name="Cano I."/>
            <person name="van Aerle R."/>
            <person name="Ross S."/>
            <person name="Verner-Jeffreys D.W."/>
            <person name="Paley R.K."/>
            <person name="Rimmer G."/>
            <person name="Ryder D."/>
            <person name="Hooper P."/>
            <person name="Stone D."/>
            <person name="Feist S.W."/>
        </authorList>
    </citation>
    <scope>NUCLEOTIDE SEQUENCE</scope>
</reference>